<dbReference type="InterPro" id="IPR006068">
    <property type="entry name" value="ATPase_P-typ_cation-transptr_C"/>
</dbReference>
<dbReference type="NCBIfam" id="TIGR01517">
    <property type="entry name" value="ATPase-IIB_Ca"/>
    <property type="match status" value="1"/>
</dbReference>
<dbReference type="InterPro" id="IPR004014">
    <property type="entry name" value="ATPase_P-typ_cation-transptr_N"/>
</dbReference>
<keyword evidence="11" id="KW-1278">Translocase</keyword>
<dbReference type="SFLD" id="SFLDG00002">
    <property type="entry name" value="C1.7:_P-type_atpase_like"/>
    <property type="match status" value="1"/>
</dbReference>
<evidence type="ECO:0000256" key="6">
    <source>
        <dbReference type="ARBA" id="ARBA00022723"/>
    </source>
</evidence>
<evidence type="ECO:0000256" key="15">
    <source>
        <dbReference type="SAM" id="Phobius"/>
    </source>
</evidence>
<evidence type="ECO:0000256" key="3">
    <source>
        <dbReference type="ARBA" id="ARBA00022448"/>
    </source>
</evidence>
<dbReference type="SUPFAM" id="SSF81653">
    <property type="entry name" value="Calcium ATPase, transduction domain A"/>
    <property type="match status" value="1"/>
</dbReference>
<evidence type="ECO:0000256" key="10">
    <source>
        <dbReference type="ARBA" id="ARBA00022842"/>
    </source>
</evidence>
<evidence type="ECO:0000256" key="13">
    <source>
        <dbReference type="ARBA" id="ARBA00023065"/>
    </source>
</evidence>
<dbReference type="InterPro" id="IPR044492">
    <property type="entry name" value="P_typ_ATPase_HD_dom"/>
</dbReference>
<feature type="transmembrane region" description="Helical" evidence="15">
    <location>
        <begin position="806"/>
        <end position="830"/>
    </location>
</feature>
<dbReference type="EC" id="7.2.2.10" evidence="2"/>
<dbReference type="InterPro" id="IPR001757">
    <property type="entry name" value="P_typ_ATPase"/>
</dbReference>
<dbReference type="STRING" id="1073376.HMPREF1202_02435"/>
<keyword evidence="13" id="KW-0406">Ion transport</keyword>
<dbReference type="PANTHER" id="PTHR24093">
    <property type="entry name" value="CATION TRANSPORTING ATPASE"/>
    <property type="match status" value="1"/>
</dbReference>
<feature type="transmembrane region" description="Helical" evidence="15">
    <location>
        <begin position="41"/>
        <end position="61"/>
    </location>
</feature>
<evidence type="ECO:0000256" key="7">
    <source>
        <dbReference type="ARBA" id="ARBA00022741"/>
    </source>
</evidence>
<keyword evidence="3" id="KW-0813">Transport</keyword>
<keyword evidence="14 15" id="KW-0472">Membrane</keyword>
<evidence type="ECO:0000256" key="12">
    <source>
        <dbReference type="ARBA" id="ARBA00022989"/>
    </source>
</evidence>
<feature type="domain" description="Cation-transporting P-type ATPase N-terminal" evidence="18">
    <location>
        <begin position="2"/>
        <end position="51"/>
    </location>
</feature>
<dbReference type="NCBIfam" id="TIGR01494">
    <property type="entry name" value="ATPase_P-type"/>
    <property type="match status" value="2"/>
</dbReference>
<sequence length="863" mass="93040">MNGLSSKEVLESRKLYGSNKLPEPEMKKWYDFAKEALSEKITMILIAIAVLQLFLGFMGVMELSDPIMILVVLAIVTGIAVKTGLGVQKSAAELRAKTAVRYCDVIRDGKVQTINKDELVVGDIVCIGMGQEIFADGYIIEGKISVNNAAINGETKECKKSPIPGYIHAKTTSTSAYTNQNCLFAGTTVMAGEGKMIVTDVGVNTVNGDTMVKMQTLESPKTALDIALDNLSDFISKWGTIAAVITFIVLTATGVAEAGVSEYFGGNILDVVQKIAQNFSVALTIIVAAVPEGLPLIVKLVTKQNVKTMEKFNILAKNPGKIPELAYVDIICTDKTGTLTTGVMTPKKIIDGFADEVDTSSELWKNIVSNICLNNSATFDGDGEITGGNSIDRAVLSLVSSDEYQRVQSELKVLSKQVFNSANKYSAVTCSDNASYYKGAPEKLIEHCTTALGDGVQTFTDSDKVRLIENIKSMTRNAMRCIALTKADGSLVENEIPNNMTLLGIIGVVDPVRDEVPDAVAMAHKAGIQVIEITGDCLETAQAVATECGIYMPGDLAITNDEFESMSDEEVKSIIPRLRVISRCSPNTKLRLVTLAQEIGKSVAMTGDGVNDSPALKRADVGFGMQGGSDVAKEASDIVLTDDNFASVVKAVELGRTFMHNIMMFLEFQLPINIALLILSVIYPMIATGALLASVQILIINIIMDSLNSLPFGGEPPKGEYMSERPIKKGSGLFIRGAKKRIAISTASFIALYGIITFSPVSNMFDSDVESMTARFALLCFMAVFNGFNIRTEHMNLFKGIGKNKLFSYIAVGICAMTVILCDFAGALIKATPLDMMHWLVIVAIAFMVIPVDLVRKAIGKQR</sequence>
<dbReference type="InterPro" id="IPR023214">
    <property type="entry name" value="HAD_sf"/>
</dbReference>
<evidence type="ECO:0000256" key="8">
    <source>
        <dbReference type="ARBA" id="ARBA00022837"/>
    </source>
</evidence>
<protein>
    <recommendedName>
        <fullName evidence="2">P-type Ca(2+) transporter</fullName>
        <ecNumber evidence="2">7.2.2.10</ecNumber>
    </recommendedName>
</protein>
<feature type="domain" description="P-type ATPase A" evidence="16">
    <location>
        <begin position="101"/>
        <end position="209"/>
    </location>
</feature>
<dbReference type="Pfam" id="PF00690">
    <property type="entry name" value="Cation_ATPase_N"/>
    <property type="match status" value="1"/>
</dbReference>
<dbReference type="InterPro" id="IPR059000">
    <property type="entry name" value="ATPase_P-type_domA"/>
</dbReference>
<accession>V8BQE8</accession>
<feature type="domain" description="Cation-transporting P-type ATPase C-terminal" evidence="17">
    <location>
        <begin position="691"/>
        <end position="859"/>
    </location>
</feature>
<dbReference type="Gene3D" id="3.40.1110.10">
    <property type="entry name" value="Calcium-transporting ATPase, cytoplasmic domain N"/>
    <property type="match status" value="1"/>
</dbReference>
<dbReference type="GO" id="GO:0005886">
    <property type="term" value="C:plasma membrane"/>
    <property type="evidence" value="ECO:0007669"/>
    <property type="project" value="TreeGrafter"/>
</dbReference>
<keyword evidence="6" id="KW-0479">Metal-binding</keyword>
<organism evidence="19 20">
    <name type="scientific">[Ruminococcus] lactaris CC59_002D</name>
    <dbReference type="NCBI Taxonomy" id="1073376"/>
    <lineage>
        <taxon>Bacteria</taxon>
        <taxon>Bacillati</taxon>
        <taxon>Bacillota</taxon>
        <taxon>Clostridia</taxon>
        <taxon>Lachnospirales</taxon>
        <taxon>Lachnospiraceae</taxon>
        <taxon>Mediterraneibacter</taxon>
    </lineage>
</organism>
<dbReference type="Gene3D" id="2.70.150.10">
    <property type="entry name" value="Calcium-transporting ATPase, cytoplasmic transduction domain A"/>
    <property type="match status" value="1"/>
</dbReference>
<dbReference type="GO" id="GO:0005388">
    <property type="term" value="F:P-type calcium transporter activity"/>
    <property type="evidence" value="ECO:0007669"/>
    <property type="project" value="UniProtKB-EC"/>
</dbReference>
<evidence type="ECO:0000256" key="5">
    <source>
        <dbReference type="ARBA" id="ARBA00022692"/>
    </source>
</evidence>
<dbReference type="InterPro" id="IPR036412">
    <property type="entry name" value="HAD-like_sf"/>
</dbReference>
<dbReference type="HOGENOM" id="CLU_002360_3_3_9"/>
<keyword evidence="10" id="KW-0460">Magnesium</keyword>
<dbReference type="InterPro" id="IPR008250">
    <property type="entry name" value="ATPase_P-typ_transduc_dom_A_sf"/>
</dbReference>
<dbReference type="PATRIC" id="fig|1073376.3.peg.2497"/>
<dbReference type="AlphaFoldDB" id="V8BQE8"/>
<dbReference type="GO" id="GO:0016887">
    <property type="term" value="F:ATP hydrolysis activity"/>
    <property type="evidence" value="ECO:0007669"/>
    <property type="project" value="InterPro"/>
</dbReference>
<dbReference type="Pfam" id="PF13246">
    <property type="entry name" value="Cation_ATPase"/>
    <property type="match status" value="1"/>
</dbReference>
<dbReference type="EMBL" id="AZJE01000034">
    <property type="protein sequence ID" value="ETD16977.1"/>
    <property type="molecule type" value="Genomic_DNA"/>
</dbReference>
<feature type="transmembrane region" description="Helical" evidence="15">
    <location>
        <begin position="773"/>
        <end position="790"/>
    </location>
</feature>
<keyword evidence="9" id="KW-0067">ATP-binding</keyword>
<evidence type="ECO:0000259" key="18">
    <source>
        <dbReference type="Pfam" id="PF00690"/>
    </source>
</evidence>
<keyword evidence="7" id="KW-0547">Nucleotide-binding</keyword>
<name>V8BQE8_9FIRM</name>
<dbReference type="PRINTS" id="PR00120">
    <property type="entry name" value="HATPASE"/>
</dbReference>
<evidence type="ECO:0000256" key="2">
    <source>
        <dbReference type="ARBA" id="ARBA00012790"/>
    </source>
</evidence>
<dbReference type="SUPFAM" id="SSF81665">
    <property type="entry name" value="Calcium ATPase, transmembrane domain M"/>
    <property type="match status" value="1"/>
</dbReference>
<dbReference type="Gene3D" id="3.40.50.1000">
    <property type="entry name" value="HAD superfamily/HAD-like"/>
    <property type="match status" value="2"/>
</dbReference>
<evidence type="ECO:0000256" key="14">
    <source>
        <dbReference type="ARBA" id="ARBA00023136"/>
    </source>
</evidence>
<keyword evidence="4" id="KW-0109">Calcium transport</keyword>
<dbReference type="InterPro" id="IPR023298">
    <property type="entry name" value="ATPase_P-typ_TM_dom_sf"/>
</dbReference>
<dbReference type="Gene3D" id="1.20.1110.10">
    <property type="entry name" value="Calcium-transporting ATPase, transmembrane domain"/>
    <property type="match status" value="2"/>
</dbReference>
<dbReference type="Pfam" id="PF00689">
    <property type="entry name" value="Cation_ATPase_C"/>
    <property type="match status" value="1"/>
</dbReference>
<proteinExistence type="predicted"/>
<dbReference type="Proteomes" id="UP000018683">
    <property type="component" value="Unassembled WGS sequence"/>
</dbReference>
<feature type="transmembrane region" description="Helical" evidence="15">
    <location>
        <begin position="238"/>
        <end position="259"/>
    </location>
</feature>
<evidence type="ECO:0000313" key="19">
    <source>
        <dbReference type="EMBL" id="ETD16977.1"/>
    </source>
</evidence>
<dbReference type="OrthoDB" id="9760364at2"/>
<feature type="transmembrane region" description="Helical" evidence="15">
    <location>
        <begin position="742"/>
        <end position="761"/>
    </location>
</feature>
<dbReference type="InterPro" id="IPR006408">
    <property type="entry name" value="P-type_ATPase_IIB"/>
</dbReference>
<reference evidence="19 20" key="1">
    <citation type="submission" date="2013-10" db="EMBL/GenBank/DDBJ databases">
        <title>The Genome Sequence of Ruminococcus lactaris CC59_002D.</title>
        <authorList>
            <consortium name="The Broad Institute Genomics Platform"/>
            <person name="Earl A."/>
            <person name="Allen-Vercoe E."/>
            <person name="Daigneault M."/>
            <person name="Young S.K."/>
            <person name="Zeng Q."/>
            <person name="Gargeya S."/>
            <person name="Fitzgerald M."/>
            <person name="Abouelleil A."/>
            <person name="Alvarado L."/>
            <person name="Chapman S.B."/>
            <person name="Gainer-Dewar J."/>
            <person name="Goldberg J."/>
            <person name="Griggs A."/>
            <person name="Gujja S."/>
            <person name="Hansen M."/>
            <person name="Howarth C."/>
            <person name="Imamovic A."/>
            <person name="Ireland A."/>
            <person name="Larimer J."/>
            <person name="McCowan C."/>
            <person name="Murphy C."/>
            <person name="Pearson M."/>
            <person name="Poon T.W."/>
            <person name="Priest M."/>
            <person name="Roberts A."/>
            <person name="Saif S."/>
            <person name="Shea T."/>
            <person name="Sykes S."/>
            <person name="Wortman J."/>
            <person name="Nusbaum C."/>
            <person name="Birren B."/>
        </authorList>
    </citation>
    <scope>NUCLEOTIDE SEQUENCE [LARGE SCALE GENOMIC DNA]</scope>
    <source>
        <strain evidence="19 20">CC59_002D</strain>
    </source>
</reference>
<keyword evidence="5 15" id="KW-0812">Transmembrane</keyword>
<dbReference type="SUPFAM" id="SSF56784">
    <property type="entry name" value="HAD-like"/>
    <property type="match status" value="1"/>
</dbReference>
<evidence type="ECO:0000256" key="4">
    <source>
        <dbReference type="ARBA" id="ARBA00022568"/>
    </source>
</evidence>
<feature type="transmembrane region" description="Helical" evidence="15">
    <location>
        <begin position="836"/>
        <end position="855"/>
    </location>
</feature>
<evidence type="ECO:0000259" key="17">
    <source>
        <dbReference type="Pfam" id="PF00689"/>
    </source>
</evidence>
<comment type="subcellular location">
    <subcellularLocation>
        <location evidence="1">Membrane</location>
        <topology evidence="1">Multi-pass membrane protein</topology>
    </subcellularLocation>
</comment>
<evidence type="ECO:0000256" key="9">
    <source>
        <dbReference type="ARBA" id="ARBA00022840"/>
    </source>
</evidence>
<dbReference type="PRINTS" id="PR00119">
    <property type="entry name" value="CATATPASE"/>
</dbReference>
<dbReference type="InterPro" id="IPR018303">
    <property type="entry name" value="ATPase_P-typ_P_site"/>
</dbReference>
<dbReference type="PANTHER" id="PTHR24093:SF477">
    <property type="entry name" value="CALCIUM-TRANSPORTING ATPASE"/>
    <property type="match status" value="1"/>
</dbReference>
<evidence type="ECO:0000256" key="11">
    <source>
        <dbReference type="ARBA" id="ARBA00022967"/>
    </source>
</evidence>
<dbReference type="SFLD" id="SFLDF00027">
    <property type="entry name" value="p-type_atpase"/>
    <property type="match status" value="1"/>
</dbReference>
<dbReference type="PROSITE" id="PS00154">
    <property type="entry name" value="ATPASE_E1_E2"/>
    <property type="match status" value="1"/>
</dbReference>
<comment type="caution">
    <text evidence="19">The sequence shown here is derived from an EMBL/GenBank/DDBJ whole genome shotgun (WGS) entry which is preliminary data.</text>
</comment>
<dbReference type="Pfam" id="PF00122">
    <property type="entry name" value="E1-E2_ATPase"/>
    <property type="match status" value="1"/>
</dbReference>
<dbReference type="SFLD" id="SFLDS00003">
    <property type="entry name" value="Haloacid_Dehalogenase"/>
    <property type="match status" value="1"/>
</dbReference>
<keyword evidence="12 15" id="KW-1133">Transmembrane helix</keyword>
<dbReference type="InterPro" id="IPR023299">
    <property type="entry name" value="ATPase_P-typ_cyto_dom_N"/>
</dbReference>
<feature type="transmembrane region" description="Helical" evidence="15">
    <location>
        <begin position="67"/>
        <end position="87"/>
    </location>
</feature>
<evidence type="ECO:0000313" key="20">
    <source>
        <dbReference type="Proteomes" id="UP000018683"/>
    </source>
</evidence>
<dbReference type="GO" id="GO:0046872">
    <property type="term" value="F:metal ion binding"/>
    <property type="evidence" value="ECO:0007669"/>
    <property type="project" value="UniProtKB-KW"/>
</dbReference>
<gene>
    <name evidence="19" type="ORF">HMPREF1202_02435</name>
</gene>
<dbReference type="RefSeq" id="WP_023923010.1">
    <property type="nucleotide sequence ID" value="NZ_KI669410.1"/>
</dbReference>
<evidence type="ECO:0000256" key="1">
    <source>
        <dbReference type="ARBA" id="ARBA00004141"/>
    </source>
</evidence>
<evidence type="ECO:0000259" key="16">
    <source>
        <dbReference type="Pfam" id="PF00122"/>
    </source>
</evidence>
<dbReference type="GO" id="GO:0005524">
    <property type="term" value="F:ATP binding"/>
    <property type="evidence" value="ECO:0007669"/>
    <property type="project" value="UniProtKB-KW"/>
</dbReference>
<keyword evidence="8" id="KW-0106">Calcium</keyword>